<reference evidence="9 10" key="3">
    <citation type="journal article" date="2015" name="Genome Announc.">
        <title>Draft Genome Sequence of the Archiascomycetous Yeast Saitoella complicata.</title>
        <authorList>
            <person name="Yamauchi K."/>
            <person name="Kondo S."/>
            <person name="Hamamoto M."/>
            <person name="Takahashi Y."/>
            <person name="Ogura Y."/>
            <person name="Hayashi T."/>
            <person name="Nishida H."/>
        </authorList>
    </citation>
    <scope>NUCLEOTIDE SEQUENCE [LARGE SCALE GENOMIC DNA]</scope>
    <source>
        <strain evidence="9 10">NRRL Y-17804</strain>
    </source>
</reference>
<dbReference type="PANTHER" id="PTHR10709:SF2">
    <property type="entry name" value="ACTIN-RELATED PROTEIN 2_3 COMPLEX SUBUNIT"/>
    <property type="match status" value="1"/>
</dbReference>
<evidence type="ECO:0000313" key="9">
    <source>
        <dbReference type="EMBL" id="GAO51363.1"/>
    </source>
</evidence>
<keyword evidence="4" id="KW-0677">Repeat</keyword>
<dbReference type="PROSITE" id="PS50294">
    <property type="entry name" value="WD_REPEATS_REGION"/>
    <property type="match status" value="1"/>
</dbReference>
<comment type="subcellular location">
    <subcellularLocation>
        <location evidence="7">Cytoplasm</location>
        <location evidence="7">Cytoskeleton</location>
        <location evidence="7">Actin patch</location>
    </subcellularLocation>
</comment>
<dbReference type="GO" id="GO:0005885">
    <property type="term" value="C:Arp2/3 protein complex"/>
    <property type="evidence" value="ECO:0007669"/>
    <property type="project" value="UniProtKB-UniRule"/>
</dbReference>
<name>A0A0E9NNI2_SAICN</name>
<evidence type="ECO:0000256" key="5">
    <source>
        <dbReference type="ARBA" id="ARBA00023203"/>
    </source>
</evidence>
<organism evidence="9 10">
    <name type="scientific">Saitoella complicata (strain BCRC 22490 / CBS 7301 / JCM 7358 / NBRC 10748 / NRRL Y-17804)</name>
    <dbReference type="NCBI Taxonomy" id="698492"/>
    <lineage>
        <taxon>Eukaryota</taxon>
        <taxon>Fungi</taxon>
        <taxon>Dikarya</taxon>
        <taxon>Ascomycota</taxon>
        <taxon>Taphrinomycotina</taxon>
        <taxon>Taphrinomycotina incertae sedis</taxon>
        <taxon>Saitoella</taxon>
    </lineage>
</organism>
<sequence>MSAPESIQLNLGSLTAHAFNGDRTQVAISANSNTVEIYQKSETGYTLLSTLTDHDKLVTSIDWSATTNRIVTCSQDRNAYVWTQAADGSWKPTLVLLRINRAATFVRWSPSGNKFAVASGARLVAVCYFEPENDWWVSKHLKKPLRSTALTLDWHPNNVLLAVGGADGVARVMSAFVKDVDAKPEPSVWGARLPFGTVCGEFENPERGWVHGVAFSPSGDRLAFAAHDSGISVVSSVGEGQWSLDRVKTRMLPFLSLIWISEQAVVAAGHDCQPVLFSQSGAGWELTKSLDDPTTKKSAAPTANRMNAAFNMFREMDLKGKSSATTGEDGEVISRGDDTKLATVHQNTITSIRVYEGGWHAGQWTGDVRRFSTSGHDGRLCVWTF</sequence>
<evidence type="ECO:0000256" key="7">
    <source>
        <dbReference type="PIRNR" id="PIRNR038093"/>
    </source>
</evidence>
<dbReference type="PANTHER" id="PTHR10709">
    <property type="entry name" value="ACTIN-RELATED PROTEIN 2/3 COMPLEX SUBUNIT 1"/>
    <property type="match status" value="1"/>
</dbReference>
<dbReference type="SUPFAM" id="SSF50978">
    <property type="entry name" value="WD40 repeat-like"/>
    <property type="match status" value="1"/>
</dbReference>
<dbReference type="GO" id="GO:0051015">
    <property type="term" value="F:actin filament binding"/>
    <property type="evidence" value="ECO:0007669"/>
    <property type="project" value="TreeGrafter"/>
</dbReference>
<dbReference type="SMART" id="SM00320">
    <property type="entry name" value="WD40"/>
    <property type="match status" value="5"/>
</dbReference>
<keyword evidence="10" id="KW-1185">Reference proteome</keyword>
<dbReference type="PROSITE" id="PS50082">
    <property type="entry name" value="WD_REPEATS_2"/>
    <property type="match status" value="1"/>
</dbReference>
<dbReference type="InterPro" id="IPR017383">
    <property type="entry name" value="ARPC1"/>
</dbReference>
<dbReference type="OrthoDB" id="406844at2759"/>
<dbReference type="Proteomes" id="UP000033140">
    <property type="component" value="Unassembled WGS sequence"/>
</dbReference>
<dbReference type="AlphaFoldDB" id="A0A0E9NNI2"/>
<reference evidence="9 10" key="1">
    <citation type="journal article" date="2011" name="J. Gen. Appl. Microbiol.">
        <title>Draft genome sequencing of the enigmatic yeast Saitoella complicata.</title>
        <authorList>
            <person name="Nishida H."/>
            <person name="Hamamoto M."/>
            <person name="Sugiyama J."/>
        </authorList>
    </citation>
    <scope>NUCLEOTIDE SEQUENCE [LARGE SCALE GENOMIC DNA]</scope>
    <source>
        <strain evidence="9 10">NRRL Y-17804</strain>
    </source>
</reference>
<keyword evidence="2 7" id="KW-0963">Cytoplasm</keyword>
<evidence type="ECO:0000256" key="1">
    <source>
        <dbReference type="ARBA" id="ARBA00006260"/>
    </source>
</evidence>
<dbReference type="EMBL" id="BACD03000045">
    <property type="protein sequence ID" value="GAO51363.1"/>
    <property type="molecule type" value="Genomic_DNA"/>
</dbReference>
<dbReference type="OMA" id="YVWEPSP"/>
<gene>
    <name evidence="9" type="ORF">G7K_5465-t1</name>
</gene>
<reference evidence="9 10" key="2">
    <citation type="journal article" date="2014" name="J. Gen. Appl. Microbiol.">
        <title>The early diverging ascomycetous budding yeast Saitoella complicata has three histone deacetylases belonging to the Clr6, Hos2, and Rpd3 lineages.</title>
        <authorList>
            <person name="Nishida H."/>
            <person name="Matsumoto T."/>
            <person name="Kondo S."/>
            <person name="Hamamoto M."/>
            <person name="Yoshikawa H."/>
        </authorList>
    </citation>
    <scope>NUCLEOTIDE SEQUENCE [LARGE SCALE GENOMIC DNA]</scope>
    <source>
        <strain evidence="9 10">NRRL Y-17804</strain>
    </source>
</reference>
<dbReference type="Gene3D" id="2.130.10.10">
    <property type="entry name" value="YVTN repeat-like/Quinoprotein amine dehydrogenase"/>
    <property type="match status" value="1"/>
</dbReference>
<evidence type="ECO:0000313" key="10">
    <source>
        <dbReference type="Proteomes" id="UP000033140"/>
    </source>
</evidence>
<feature type="repeat" description="WD" evidence="8">
    <location>
        <begin position="51"/>
        <end position="82"/>
    </location>
</feature>
<protein>
    <recommendedName>
        <fullName evidence="7">Actin-related protein 2/3 complex subunit</fullName>
    </recommendedName>
</protein>
<evidence type="ECO:0000256" key="4">
    <source>
        <dbReference type="ARBA" id="ARBA00022737"/>
    </source>
</evidence>
<dbReference type="STRING" id="698492.A0A0E9NNI2"/>
<comment type="caution">
    <text evidence="9">The sequence shown here is derived from an EMBL/GenBank/DDBJ whole genome shotgun (WGS) entry which is preliminary data.</text>
</comment>
<accession>A0A0E9NNI2</accession>
<dbReference type="PIRSF" id="PIRSF038093">
    <property type="entry name" value="ARP2/3_su1"/>
    <property type="match status" value="1"/>
</dbReference>
<evidence type="ECO:0000256" key="3">
    <source>
        <dbReference type="ARBA" id="ARBA00022574"/>
    </source>
</evidence>
<keyword evidence="5 7" id="KW-0009">Actin-binding</keyword>
<dbReference type="GO" id="GO:0030479">
    <property type="term" value="C:actin cortical patch"/>
    <property type="evidence" value="ECO:0007669"/>
    <property type="project" value="UniProtKB-SubCell"/>
</dbReference>
<dbReference type="RefSeq" id="XP_019022939.1">
    <property type="nucleotide sequence ID" value="XM_019169674.1"/>
</dbReference>
<dbReference type="GO" id="GO:0034314">
    <property type="term" value="P:Arp2/3 complex-mediated actin nucleation"/>
    <property type="evidence" value="ECO:0007669"/>
    <property type="project" value="UniProtKB-UniRule"/>
</dbReference>
<keyword evidence="6 7" id="KW-0206">Cytoskeleton</keyword>
<dbReference type="InterPro" id="IPR001680">
    <property type="entry name" value="WD40_rpt"/>
</dbReference>
<proteinExistence type="inferred from homology"/>
<comment type="similarity">
    <text evidence="1 7">Belongs to the WD repeat ARPC1 family.</text>
</comment>
<dbReference type="Pfam" id="PF00400">
    <property type="entry name" value="WD40"/>
    <property type="match status" value="2"/>
</dbReference>
<comment type="function">
    <text evidence="7">Functions as component of the Arp2/3 complex which is involved in regulation of actin polymerization and together with an activating nucleation-promoting factor (NPF) mediates the formation of branched actin networks.</text>
</comment>
<evidence type="ECO:0000256" key="2">
    <source>
        <dbReference type="ARBA" id="ARBA00022490"/>
    </source>
</evidence>
<evidence type="ECO:0000256" key="8">
    <source>
        <dbReference type="PROSITE-ProRule" id="PRU00221"/>
    </source>
</evidence>
<keyword evidence="3 8" id="KW-0853">WD repeat</keyword>
<dbReference type="InterPro" id="IPR015943">
    <property type="entry name" value="WD40/YVTN_repeat-like_dom_sf"/>
</dbReference>
<evidence type="ECO:0000256" key="6">
    <source>
        <dbReference type="ARBA" id="ARBA00023212"/>
    </source>
</evidence>
<dbReference type="InterPro" id="IPR036322">
    <property type="entry name" value="WD40_repeat_dom_sf"/>
</dbReference>